<reference evidence="2" key="1">
    <citation type="journal article" date="2015" name="Nature">
        <title>Complex archaea that bridge the gap between prokaryotes and eukaryotes.</title>
        <authorList>
            <person name="Spang A."/>
            <person name="Saw J.H."/>
            <person name="Jorgensen S.L."/>
            <person name="Zaremba-Niedzwiedzka K."/>
            <person name="Martijn J."/>
            <person name="Lind A.E."/>
            <person name="van Eijk R."/>
            <person name="Schleper C."/>
            <person name="Guy L."/>
            <person name="Ettema T.J."/>
        </authorList>
    </citation>
    <scope>NUCLEOTIDE SEQUENCE</scope>
</reference>
<protein>
    <submittedName>
        <fullName evidence="2">Uncharacterized protein</fullName>
    </submittedName>
</protein>
<sequence length="39" mass="4093">MNVVNVVVGVLAVSAIFSVILAIWAYKIAREDAGDGDTD</sequence>
<dbReference type="AlphaFoldDB" id="A0A0F8XAS1"/>
<evidence type="ECO:0000313" key="2">
    <source>
        <dbReference type="EMBL" id="KKK65883.1"/>
    </source>
</evidence>
<dbReference type="EMBL" id="LAZR01060343">
    <property type="protein sequence ID" value="KKK65883.1"/>
    <property type="molecule type" value="Genomic_DNA"/>
</dbReference>
<accession>A0A0F8XAS1</accession>
<keyword evidence="1" id="KW-1133">Transmembrane helix</keyword>
<evidence type="ECO:0000256" key="1">
    <source>
        <dbReference type="SAM" id="Phobius"/>
    </source>
</evidence>
<keyword evidence="1" id="KW-0812">Transmembrane</keyword>
<organism evidence="2">
    <name type="scientific">marine sediment metagenome</name>
    <dbReference type="NCBI Taxonomy" id="412755"/>
    <lineage>
        <taxon>unclassified sequences</taxon>
        <taxon>metagenomes</taxon>
        <taxon>ecological metagenomes</taxon>
    </lineage>
</organism>
<gene>
    <name evidence="2" type="ORF">LCGC14_2969640</name>
</gene>
<feature type="transmembrane region" description="Helical" evidence="1">
    <location>
        <begin position="6"/>
        <end position="26"/>
    </location>
</feature>
<name>A0A0F8XAS1_9ZZZZ</name>
<comment type="caution">
    <text evidence="2">The sequence shown here is derived from an EMBL/GenBank/DDBJ whole genome shotgun (WGS) entry which is preliminary data.</text>
</comment>
<keyword evidence="1" id="KW-0472">Membrane</keyword>
<proteinExistence type="predicted"/>